<keyword evidence="4" id="KW-0547">Nucleotide-binding</keyword>
<dbReference type="InterPro" id="IPR005148">
    <property type="entry name" value="Arg-tRNA-synth_N"/>
</dbReference>
<dbReference type="Gene3D" id="1.10.730.10">
    <property type="entry name" value="Isoleucyl-tRNA Synthetase, Domain 1"/>
    <property type="match status" value="1"/>
</dbReference>
<dbReference type="SUPFAM" id="SSF55190">
    <property type="entry name" value="Arginyl-tRNA synthetase (ArgRS), N-terminal 'additional' domain"/>
    <property type="match status" value="1"/>
</dbReference>
<dbReference type="GO" id="GO:0006420">
    <property type="term" value="P:arginyl-tRNA aminoacylation"/>
    <property type="evidence" value="ECO:0007669"/>
    <property type="project" value="InterPro"/>
</dbReference>
<dbReference type="PANTHER" id="PTHR11956:SF5">
    <property type="entry name" value="ARGININE--TRNA LIGASE, CYTOPLASMIC"/>
    <property type="match status" value="1"/>
</dbReference>
<name>A0A381R2V7_9ZZZZ</name>
<evidence type="ECO:0000313" key="11">
    <source>
        <dbReference type="EMBL" id="SUZ86071.1"/>
    </source>
</evidence>
<feature type="domain" description="DALR anticodon binding" evidence="9">
    <location>
        <begin position="468"/>
        <end position="584"/>
    </location>
</feature>
<evidence type="ECO:0000256" key="6">
    <source>
        <dbReference type="ARBA" id="ARBA00022917"/>
    </source>
</evidence>
<dbReference type="InterPro" id="IPR001278">
    <property type="entry name" value="Arg-tRNA-ligase"/>
</dbReference>
<dbReference type="NCBIfam" id="TIGR00456">
    <property type="entry name" value="argS"/>
    <property type="match status" value="1"/>
</dbReference>
<keyword evidence="3" id="KW-0436">Ligase</keyword>
<dbReference type="Pfam" id="PF05746">
    <property type="entry name" value="DALR_1"/>
    <property type="match status" value="1"/>
</dbReference>
<dbReference type="PRINTS" id="PR01038">
    <property type="entry name" value="TRNASYNTHARG"/>
</dbReference>
<dbReference type="SUPFAM" id="SSF52374">
    <property type="entry name" value="Nucleotidylyl transferase"/>
    <property type="match status" value="1"/>
</dbReference>
<evidence type="ECO:0000256" key="8">
    <source>
        <dbReference type="ARBA" id="ARBA00049339"/>
    </source>
</evidence>
<comment type="similarity">
    <text evidence="1">Belongs to the class-I aminoacyl-tRNA synthetase family.</text>
</comment>
<dbReference type="Pfam" id="PF03485">
    <property type="entry name" value="Arg_tRNA_synt_N"/>
    <property type="match status" value="1"/>
</dbReference>
<protein>
    <recommendedName>
        <fullName evidence="2">arginine--tRNA ligase</fullName>
        <ecNumber evidence="2">6.1.1.19</ecNumber>
    </recommendedName>
</protein>
<evidence type="ECO:0000259" key="9">
    <source>
        <dbReference type="SMART" id="SM00836"/>
    </source>
</evidence>
<proteinExistence type="inferred from homology"/>
<evidence type="ECO:0000256" key="1">
    <source>
        <dbReference type="ARBA" id="ARBA00005594"/>
    </source>
</evidence>
<comment type="catalytic activity">
    <reaction evidence="8">
        <text>tRNA(Arg) + L-arginine + ATP = L-arginyl-tRNA(Arg) + AMP + diphosphate</text>
        <dbReference type="Rhea" id="RHEA:20301"/>
        <dbReference type="Rhea" id="RHEA-COMP:9658"/>
        <dbReference type="Rhea" id="RHEA-COMP:9673"/>
        <dbReference type="ChEBI" id="CHEBI:30616"/>
        <dbReference type="ChEBI" id="CHEBI:32682"/>
        <dbReference type="ChEBI" id="CHEBI:33019"/>
        <dbReference type="ChEBI" id="CHEBI:78442"/>
        <dbReference type="ChEBI" id="CHEBI:78513"/>
        <dbReference type="ChEBI" id="CHEBI:456215"/>
        <dbReference type="EC" id="6.1.1.19"/>
    </reaction>
</comment>
<dbReference type="SUPFAM" id="SSF47323">
    <property type="entry name" value="Anticodon-binding domain of a subclass of class I aminoacyl-tRNA synthetases"/>
    <property type="match status" value="1"/>
</dbReference>
<keyword evidence="5" id="KW-0067">ATP-binding</keyword>
<keyword evidence="6" id="KW-0648">Protein biosynthesis</keyword>
<evidence type="ECO:0000259" key="10">
    <source>
        <dbReference type="SMART" id="SM01016"/>
    </source>
</evidence>
<dbReference type="InterPro" id="IPR014729">
    <property type="entry name" value="Rossmann-like_a/b/a_fold"/>
</dbReference>
<dbReference type="GO" id="GO:0005524">
    <property type="term" value="F:ATP binding"/>
    <property type="evidence" value="ECO:0007669"/>
    <property type="project" value="UniProtKB-KW"/>
</dbReference>
<dbReference type="InterPro" id="IPR009080">
    <property type="entry name" value="tRNAsynth_Ia_anticodon-bd"/>
</dbReference>
<dbReference type="InterPro" id="IPR035684">
    <property type="entry name" value="ArgRS_core"/>
</dbReference>
<evidence type="ECO:0000256" key="3">
    <source>
        <dbReference type="ARBA" id="ARBA00022598"/>
    </source>
</evidence>
<dbReference type="SMART" id="SM01016">
    <property type="entry name" value="Arg_tRNA_synt_N"/>
    <property type="match status" value="1"/>
</dbReference>
<dbReference type="SMART" id="SM00836">
    <property type="entry name" value="DALR_1"/>
    <property type="match status" value="1"/>
</dbReference>
<evidence type="ECO:0000256" key="2">
    <source>
        <dbReference type="ARBA" id="ARBA00012837"/>
    </source>
</evidence>
<dbReference type="AlphaFoldDB" id="A0A381R2V7"/>
<organism evidence="11">
    <name type="scientific">marine metagenome</name>
    <dbReference type="NCBI Taxonomy" id="408172"/>
    <lineage>
        <taxon>unclassified sequences</taxon>
        <taxon>metagenomes</taxon>
        <taxon>ecological metagenomes</taxon>
    </lineage>
</organism>
<feature type="domain" description="Arginyl tRNA synthetase N-terminal" evidence="10">
    <location>
        <begin position="2"/>
        <end position="95"/>
    </location>
</feature>
<accession>A0A381R2V7</accession>
<dbReference type="GO" id="GO:0005737">
    <property type="term" value="C:cytoplasm"/>
    <property type="evidence" value="ECO:0007669"/>
    <property type="project" value="InterPro"/>
</dbReference>
<reference evidence="11" key="1">
    <citation type="submission" date="2018-05" db="EMBL/GenBank/DDBJ databases">
        <authorList>
            <person name="Lanie J.A."/>
            <person name="Ng W.-L."/>
            <person name="Kazmierczak K.M."/>
            <person name="Andrzejewski T.M."/>
            <person name="Davidsen T.M."/>
            <person name="Wayne K.J."/>
            <person name="Tettelin H."/>
            <person name="Glass J.I."/>
            <person name="Rusch D."/>
            <person name="Podicherti R."/>
            <person name="Tsui H.-C.T."/>
            <person name="Winkler M.E."/>
        </authorList>
    </citation>
    <scope>NUCLEOTIDE SEQUENCE</scope>
</reference>
<dbReference type="Gene3D" id="3.30.1360.70">
    <property type="entry name" value="Arginyl tRNA synthetase N-terminal domain"/>
    <property type="match status" value="1"/>
</dbReference>
<dbReference type="HAMAP" id="MF_00123">
    <property type="entry name" value="Arg_tRNA_synth"/>
    <property type="match status" value="1"/>
</dbReference>
<evidence type="ECO:0000256" key="7">
    <source>
        <dbReference type="ARBA" id="ARBA00023146"/>
    </source>
</evidence>
<dbReference type="FunFam" id="1.10.730.10:FF:000006">
    <property type="entry name" value="Arginyl-tRNA synthetase 2, mitochondrial"/>
    <property type="match status" value="1"/>
</dbReference>
<dbReference type="InterPro" id="IPR008909">
    <property type="entry name" value="DALR_anticod-bd"/>
</dbReference>
<dbReference type="Gene3D" id="3.40.50.620">
    <property type="entry name" value="HUPs"/>
    <property type="match status" value="1"/>
</dbReference>
<sequence>MNIFIQTIYDWTTKVLNSVDESRTWEPSELNRLVEQPPNSEMGDYAIPCFSFAKNLQRSPVQIAAELAEQLQKFISQETPITAIQAEGSYLNFTVSAAAMAEVVLPDVFRGTYFKESSKNARERVMIEYSQPNTHKGFHVGHMRNVALGDSLCRIFRYNGYDVVGANYIGDVGAHIAKCLWFYRNYNTETPPEHYRGEWLGELYTQAVKKLDEAKGQKKINFQEEVSRIQQKLEAKDEELTREWEMTREWSVEDFREIYEWLDVSFDHIFFESEVDEKGKQIVIEGEKDGTFERSEGAIGVDLEEEDLGFFLLLKSDGNTLYSTKDLALAQQKFDQFGVKRSIYVVGVEQTLHFKQVFATLKRMGYEQVGQCFHLSYALVMLPQGKMSSRAGNVILFSQLRKEIIESIQTAHLSEHRQDWSRKELDETAQKIAVAAIKYGMLNQDSNKQIVFSMDDWLVSEGDTGTYMIYAYVRIRSIGRQVQREVSAEVDFSLLVHPNEKKLLRQMLDFNRTVYNSGEQYRPSLLARMLYEFSKDFSRAYNTCSVKHAETEMLQAARMLLFHCVAETLLHGLQLLGITPPERM</sequence>
<keyword evidence="7" id="KW-0030">Aminoacyl-tRNA synthetase</keyword>
<dbReference type="Pfam" id="PF00750">
    <property type="entry name" value="tRNA-synt_1d"/>
    <property type="match status" value="1"/>
</dbReference>
<dbReference type="EMBL" id="UINC01001663">
    <property type="protein sequence ID" value="SUZ86071.1"/>
    <property type="molecule type" value="Genomic_DNA"/>
</dbReference>
<evidence type="ECO:0000256" key="4">
    <source>
        <dbReference type="ARBA" id="ARBA00022741"/>
    </source>
</evidence>
<dbReference type="PANTHER" id="PTHR11956">
    <property type="entry name" value="ARGINYL-TRNA SYNTHETASE"/>
    <property type="match status" value="1"/>
</dbReference>
<dbReference type="EC" id="6.1.1.19" evidence="2"/>
<dbReference type="GO" id="GO:0004814">
    <property type="term" value="F:arginine-tRNA ligase activity"/>
    <property type="evidence" value="ECO:0007669"/>
    <property type="project" value="UniProtKB-EC"/>
</dbReference>
<evidence type="ECO:0000256" key="5">
    <source>
        <dbReference type="ARBA" id="ARBA00022840"/>
    </source>
</evidence>
<gene>
    <name evidence="11" type="ORF">METZ01_LOCUS38925</name>
</gene>
<dbReference type="InterPro" id="IPR036695">
    <property type="entry name" value="Arg-tRNA-synth_N_sf"/>
</dbReference>